<evidence type="ECO:0000256" key="1">
    <source>
        <dbReference type="SAM" id="MobiDB-lite"/>
    </source>
</evidence>
<reference evidence="2 3" key="1">
    <citation type="submission" date="2023-03" db="EMBL/GenBank/DDBJ databases">
        <title>High recombination rates correlate with genetic variation in Cardiocondyla obscurior ants.</title>
        <authorList>
            <person name="Errbii M."/>
        </authorList>
    </citation>
    <scope>NUCLEOTIDE SEQUENCE [LARGE SCALE GENOMIC DNA]</scope>
    <source>
        <strain evidence="2">Alpha-2009</strain>
        <tissue evidence="2">Whole body</tissue>
    </source>
</reference>
<feature type="compositionally biased region" description="Basic and acidic residues" evidence="1">
    <location>
        <begin position="65"/>
        <end position="78"/>
    </location>
</feature>
<dbReference type="EMBL" id="JADYXP020000020">
    <property type="protein sequence ID" value="KAL0104272.1"/>
    <property type="molecule type" value="Genomic_DNA"/>
</dbReference>
<evidence type="ECO:0000313" key="2">
    <source>
        <dbReference type="EMBL" id="KAL0104272.1"/>
    </source>
</evidence>
<gene>
    <name evidence="2" type="ORF">PUN28_017175</name>
</gene>
<keyword evidence="3" id="KW-1185">Reference proteome</keyword>
<organism evidence="2 3">
    <name type="scientific">Cardiocondyla obscurior</name>
    <dbReference type="NCBI Taxonomy" id="286306"/>
    <lineage>
        <taxon>Eukaryota</taxon>
        <taxon>Metazoa</taxon>
        <taxon>Ecdysozoa</taxon>
        <taxon>Arthropoda</taxon>
        <taxon>Hexapoda</taxon>
        <taxon>Insecta</taxon>
        <taxon>Pterygota</taxon>
        <taxon>Neoptera</taxon>
        <taxon>Endopterygota</taxon>
        <taxon>Hymenoptera</taxon>
        <taxon>Apocrita</taxon>
        <taxon>Aculeata</taxon>
        <taxon>Formicoidea</taxon>
        <taxon>Formicidae</taxon>
        <taxon>Myrmicinae</taxon>
        <taxon>Cardiocondyla</taxon>
    </lineage>
</organism>
<name>A0AAW2ER26_9HYME</name>
<accession>A0AAW2ER26</accession>
<comment type="caution">
    <text evidence="2">The sequence shown here is derived from an EMBL/GenBank/DDBJ whole genome shotgun (WGS) entry which is preliminary data.</text>
</comment>
<protein>
    <submittedName>
        <fullName evidence="2">Uncharacterized protein</fullName>
    </submittedName>
</protein>
<dbReference type="Proteomes" id="UP001430953">
    <property type="component" value="Unassembled WGS sequence"/>
</dbReference>
<sequence length="107" mass="12216">MYTRIGINYAAGSVINYVVIIVDWIQVQHTTLLYIFTCDNTERCHAIIRISPPINVDLPRRNTKHRETSRDIAERPSPDDDDRPAKRVHPSPSGPRHPRSRSTGLSD</sequence>
<feature type="region of interest" description="Disordered" evidence="1">
    <location>
        <begin position="56"/>
        <end position="107"/>
    </location>
</feature>
<dbReference type="AlphaFoldDB" id="A0AAW2ER26"/>
<evidence type="ECO:0000313" key="3">
    <source>
        <dbReference type="Proteomes" id="UP001430953"/>
    </source>
</evidence>
<proteinExistence type="predicted"/>